<evidence type="ECO:0000256" key="10">
    <source>
        <dbReference type="ARBA" id="ARBA00032947"/>
    </source>
</evidence>
<evidence type="ECO:0000256" key="13">
    <source>
        <dbReference type="ARBA" id="ARBA00093543"/>
    </source>
</evidence>
<evidence type="ECO:0000256" key="4">
    <source>
        <dbReference type="ARBA" id="ARBA00022499"/>
    </source>
</evidence>
<keyword evidence="8" id="KW-0496">Mitochondrion</keyword>
<accession>A0A6A1VKA3</accession>
<gene>
    <name evidence="16" type="ORF">CJ030_MR5G003591</name>
</gene>
<dbReference type="GO" id="GO:0044545">
    <property type="term" value="C:NSL complex"/>
    <property type="evidence" value="ECO:0007669"/>
    <property type="project" value="TreeGrafter"/>
</dbReference>
<dbReference type="OrthoDB" id="677315at2759"/>
<sequence length="308" mass="35380">MASAHRLQNPSSSNSKPPRNPLNPKPTSHAHYQFPYPTTNATAITRCTPTTTTSPAPASQEDVDVALSSSSHLTRHQLLRRRSRHLKQLSKCYRDHYWALMEELKLQYREYYWRYGVSPFKQEQQQPVSDREFEDGNLEGSGENVNNSDNNNVNFDVKCNQRCVFVGCKLKAMPLTSFCHLHILSDSKQKLYKACSYVIKSIDTLISDLDMVQWYGTGKLDVGKARYQKTPLGPNYGWAKIEEQNDVNLAKNNETQQRKGTQDRSRTDSNGRPRPVVYENKNLGIRKTPQTVMKFRLISQVERHGKSR</sequence>
<evidence type="ECO:0000256" key="5">
    <source>
        <dbReference type="ARBA" id="ARBA00022553"/>
    </source>
</evidence>
<name>A0A6A1VKA3_9ROSI</name>
<keyword evidence="6" id="KW-0832">Ubl conjugation</keyword>
<dbReference type="GO" id="GO:0005739">
    <property type="term" value="C:mitochondrion"/>
    <property type="evidence" value="ECO:0007669"/>
    <property type="project" value="UniProtKB-SubCell"/>
</dbReference>
<feature type="region of interest" description="Disordered" evidence="14">
    <location>
        <begin position="250"/>
        <end position="277"/>
    </location>
</feature>
<evidence type="ECO:0000313" key="17">
    <source>
        <dbReference type="Proteomes" id="UP000516437"/>
    </source>
</evidence>
<keyword evidence="5" id="KW-0597">Phosphoprotein</keyword>
<dbReference type="PANTHER" id="PTHR13453:SF1">
    <property type="entry name" value="KAT8 REGULATORY NSL COMPLEX SUBUNIT 2"/>
    <property type="match status" value="1"/>
</dbReference>
<reference evidence="16 17" key="1">
    <citation type="journal article" date="2019" name="Plant Biotechnol. J.">
        <title>The red bayberry genome and genetic basis of sex determination.</title>
        <authorList>
            <person name="Jia H.M."/>
            <person name="Jia H.J."/>
            <person name="Cai Q.L."/>
            <person name="Wang Y."/>
            <person name="Zhao H.B."/>
            <person name="Yang W.F."/>
            <person name="Wang G.Y."/>
            <person name="Li Y.H."/>
            <person name="Zhan D.L."/>
            <person name="Shen Y.T."/>
            <person name="Niu Q.F."/>
            <person name="Chang L."/>
            <person name="Qiu J."/>
            <person name="Zhao L."/>
            <person name="Xie H.B."/>
            <person name="Fu W.Y."/>
            <person name="Jin J."/>
            <person name="Li X.W."/>
            <person name="Jiao Y."/>
            <person name="Zhou C.C."/>
            <person name="Tu T."/>
            <person name="Chai C.Y."/>
            <person name="Gao J.L."/>
            <person name="Fan L.J."/>
            <person name="van de Weg E."/>
            <person name="Wang J.Y."/>
            <person name="Gao Z.S."/>
        </authorList>
    </citation>
    <scope>NUCLEOTIDE SEQUENCE [LARGE SCALE GENOMIC DNA]</scope>
    <source>
        <tissue evidence="16">Leaves</tissue>
    </source>
</reference>
<organism evidence="16 17">
    <name type="scientific">Morella rubra</name>
    <name type="common">Chinese bayberry</name>
    <dbReference type="NCBI Taxonomy" id="262757"/>
    <lineage>
        <taxon>Eukaryota</taxon>
        <taxon>Viridiplantae</taxon>
        <taxon>Streptophyta</taxon>
        <taxon>Embryophyta</taxon>
        <taxon>Tracheophyta</taxon>
        <taxon>Spermatophyta</taxon>
        <taxon>Magnoliopsida</taxon>
        <taxon>eudicotyledons</taxon>
        <taxon>Gunneridae</taxon>
        <taxon>Pentapetalae</taxon>
        <taxon>rosids</taxon>
        <taxon>fabids</taxon>
        <taxon>Fagales</taxon>
        <taxon>Myricaceae</taxon>
        <taxon>Morella</taxon>
    </lineage>
</organism>
<keyword evidence="9" id="KW-0539">Nucleus</keyword>
<feature type="region of interest" description="Disordered" evidence="14">
    <location>
        <begin position="124"/>
        <end position="149"/>
    </location>
</feature>
<evidence type="ECO:0000256" key="2">
    <source>
        <dbReference type="ARBA" id="ARBA00004173"/>
    </source>
</evidence>
<feature type="domain" description="KANL2-like probable zinc-finger" evidence="15">
    <location>
        <begin position="163"/>
        <end position="200"/>
    </location>
</feature>
<dbReference type="PANTHER" id="PTHR13453">
    <property type="entry name" value="KAT8 REGULATORY NSL COMPLEX SUBUNIT 2"/>
    <property type="match status" value="1"/>
</dbReference>
<evidence type="ECO:0000313" key="16">
    <source>
        <dbReference type="EMBL" id="KAB1213339.1"/>
    </source>
</evidence>
<evidence type="ECO:0000256" key="3">
    <source>
        <dbReference type="ARBA" id="ARBA00015508"/>
    </source>
</evidence>
<evidence type="ECO:0000256" key="8">
    <source>
        <dbReference type="ARBA" id="ARBA00023128"/>
    </source>
</evidence>
<evidence type="ECO:0000256" key="7">
    <source>
        <dbReference type="ARBA" id="ARBA00022853"/>
    </source>
</evidence>
<keyword evidence="17" id="KW-1185">Reference proteome</keyword>
<comment type="subcellular location">
    <subcellularLocation>
        <location evidence="2">Mitochondrion</location>
    </subcellularLocation>
    <subcellularLocation>
        <location evidence="1">Nucleus</location>
    </subcellularLocation>
</comment>
<dbReference type="GO" id="GO:0006325">
    <property type="term" value="P:chromatin organization"/>
    <property type="evidence" value="ECO:0007669"/>
    <property type="project" value="UniProtKB-KW"/>
</dbReference>
<proteinExistence type="predicted"/>
<feature type="region of interest" description="Disordered" evidence="14">
    <location>
        <begin position="1"/>
        <end position="35"/>
    </location>
</feature>
<evidence type="ECO:0000256" key="1">
    <source>
        <dbReference type="ARBA" id="ARBA00004123"/>
    </source>
</evidence>
<evidence type="ECO:0000256" key="14">
    <source>
        <dbReference type="SAM" id="MobiDB-lite"/>
    </source>
</evidence>
<evidence type="ECO:0000256" key="9">
    <source>
        <dbReference type="ARBA" id="ARBA00023242"/>
    </source>
</evidence>
<comment type="caution">
    <text evidence="16">The sequence shown here is derived from an EMBL/GenBank/DDBJ whole genome shotgun (WGS) entry which is preliminary data.</text>
</comment>
<feature type="compositionally biased region" description="Basic and acidic residues" evidence="14">
    <location>
        <begin position="256"/>
        <end position="271"/>
    </location>
</feature>
<dbReference type="AlphaFoldDB" id="A0A6A1VKA3"/>
<feature type="compositionally biased region" description="Low complexity" evidence="14">
    <location>
        <begin position="140"/>
        <end position="149"/>
    </location>
</feature>
<keyword evidence="4" id="KW-1017">Isopeptide bond</keyword>
<dbReference type="Proteomes" id="UP000516437">
    <property type="component" value="Chromosome 5"/>
</dbReference>
<evidence type="ECO:0000256" key="12">
    <source>
        <dbReference type="ARBA" id="ARBA00093359"/>
    </source>
</evidence>
<evidence type="ECO:0000259" key="15">
    <source>
        <dbReference type="Pfam" id="PF13891"/>
    </source>
</evidence>
<dbReference type="Pfam" id="PF13891">
    <property type="entry name" value="zf-C3HC3H_KANSL2"/>
    <property type="match status" value="1"/>
</dbReference>
<dbReference type="InterPro" id="IPR026316">
    <property type="entry name" value="NSL2"/>
</dbReference>
<dbReference type="EMBL" id="RXIC02000023">
    <property type="protein sequence ID" value="KAB1213339.1"/>
    <property type="molecule type" value="Genomic_DNA"/>
</dbReference>
<evidence type="ECO:0000256" key="6">
    <source>
        <dbReference type="ARBA" id="ARBA00022843"/>
    </source>
</evidence>
<comment type="function">
    <text evidence="12">Non-catalytic component of the NSL histone acetyltransferase complex, a multiprotein complex that mediates histone H4 acetylation at 'Lys-5'- and 'Lys-8' (H4K5ac and H4K8ac) at transcription start sites and promotes transcription initiation. Required for NSL complex stability and for transcription of intraciliary transport genes in both ciliated and non-ciliated cells by regulating histone H4 acetylation at 'Lys-5'- and 'Lys-12' (H4K5ac and H4K12ac). This is necessary for cilium assembly in ciliated cells and for organization of the microtubule cytoskeleton in non-ciliated cells. Required within the NSL complex to maintain nuclear architecture stability by promoting KAT8-mediated acetylation of lamin LMNA.</text>
</comment>
<keyword evidence="7" id="KW-0156">Chromatin regulator</keyword>
<evidence type="ECO:0000256" key="11">
    <source>
        <dbReference type="ARBA" id="ARBA00033378"/>
    </source>
</evidence>
<dbReference type="GO" id="GO:0005634">
    <property type="term" value="C:nucleus"/>
    <property type="evidence" value="ECO:0007669"/>
    <property type="project" value="UniProtKB-SubCell"/>
</dbReference>
<comment type="subunit">
    <text evidence="13">Component of the NSL complex at least composed of KAT8/MOF, KANSL1, KANSL2, KANSL3, MCRS1, PHF20, OGT1/OGT, WDR5 and HCFC1.</text>
</comment>
<dbReference type="InterPro" id="IPR025927">
    <property type="entry name" value="Znf_KANL2-like"/>
</dbReference>
<protein>
    <recommendedName>
        <fullName evidence="3">KAT8 regulatory NSL complex subunit 2</fullName>
    </recommendedName>
    <alternativeName>
        <fullName evidence="11">NSL complex protein NSL2</fullName>
    </alternativeName>
    <alternativeName>
        <fullName evidence="10">Non-specific lethal 2 homolog</fullName>
    </alternativeName>
</protein>